<dbReference type="Proteomes" id="UP000184290">
    <property type="component" value="Unassembled WGS sequence"/>
</dbReference>
<keyword evidence="3" id="KW-1185">Reference proteome</keyword>
<evidence type="ECO:0000313" key="3">
    <source>
        <dbReference type="Proteomes" id="UP000184290"/>
    </source>
</evidence>
<feature type="transmembrane region" description="Helical" evidence="1">
    <location>
        <begin position="94"/>
        <end position="115"/>
    </location>
</feature>
<feature type="transmembrane region" description="Helical" evidence="1">
    <location>
        <begin position="136"/>
        <end position="156"/>
    </location>
</feature>
<accession>A0ABY1ICL3</accession>
<feature type="transmembrane region" description="Helical" evidence="1">
    <location>
        <begin position="13"/>
        <end position="32"/>
    </location>
</feature>
<feature type="transmembrane region" description="Helical" evidence="1">
    <location>
        <begin position="53"/>
        <end position="74"/>
    </location>
</feature>
<sequence>MDFMNLLKSVEELLYEIVSWLLFYPLTFWRCIRHPLRMMSYASTELAGDPESRFAEALSPPIFIFLTLGLAHLVELRFAMPTRELTGVLADGRNLLLFRAVLFSLFPLLFAIQSVRLQDLTVTRETLRAPFYSHCYVAAPFVLFFDLAVTLGRYGFKGAAGWSYAIFAIGLAWYVAVLVRWLFAHTVVGTAGAVLRVTGTLGAGALIIVALTLAMALASGNM</sequence>
<protein>
    <recommendedName>
        <fullName evidence="4">Yip1 domain-containing protein</fullName>
    </recommendedName>
</protein>
<organism evidence="2 3">
    <name type="scientific">Aureimonas altamirensis DSM 21988</name>
    <dbReference type="NCBI Taxonomy" id="1121026"/>
    <lineage>
        <taxon>Bacteria</taxon>
        <taxon>Pseudomonadati</taxon>
        <taxon>Pseudomonadota</taxon>
        <taxon>Alphaproteobacteria</taxon>
        <taxon>Hyphomicrobiales</taxon>
        <taxon>Aurantimonadaceae</taxon>
        <taxon>Aureimonas</taxon>
    </lineage>
</organism>
<evidence type="ECO:0008006" key="4">
    <source>
        <dbReference type="Google" id="ProtNLM"/>
    </source>
</evidence>
<feature type="transmembrane region" description="Helical" evidence="1">
    <location>
        <begin position="195"/>
        <end position="218"/>
    </location>
</feature>
<keyword evidence="1" id="KW-0472">Membrane</keyword>
<comment type="caution">
    <text evidence="2">The sequence shown here is derived from an EMBL/GenBank/DDBJ whole genome shotgun (WGS) entry which is preliminary data.</text>
</comment>
<keyword evidence="1" id="KW-0812">Transmembrane</keyword>
<reference evidence="2 3" key="1">
    <citation type="submission" date="2016-11" db="EMBL/GenBank/DDBJ databases">
        <authorList>
            <person name="Varghese N."/>
            <person name="Submissions S."/>
        </authorList>
    </citation>
    <scope>NUCLEOTIDE SEQUENCE [LARGE SCALE GENOMIC DNA]</scope>
    <source>
        <strain evidence="2 3">DSM 21988</strain>
    </source>
</reference>
<name>A0ABY1ICL3_9HYPH</name>
<keyword evidence="1" id="KW-1133">Transmembrane helix</keyword>
<evidence type="ECO:0000256" key="1">
    <source>
        <dbReference type="SAM" id="Phobius"/>
    </source>
</evidence>
<feature type="transmembrane region" description="Helical" evidence="1">
    <location>
        <begin position="162"/>
        <end position="183"/>
    </location>
</feature>
<dbReference type="RefSeq" id="WP_060605930.1">
    <property type="nucleotide sequence ID" value="NZ_FQZC01000002.1"/>
</dbReference>
<evidence type="ECO:0000313" key="2">
    <source>
        <dbReference type="EMBL" id="SHI97491.1"/>
    </source>
</evidence>
<gene>
    <name evidence="2" type="ORF">SAMN02745911_1287</name>
</gene>
<dbReference type="EMBL" id="FQZC01000002">
    <property type="protein sequence ID" value="SHI97491.1"/>
    <property type="molecule type" value="Genomic_DNA"/>
</dbReference>
<proteinExistence type="predicted"/>